<dbReference type="SMART" id="SM00895">
    <property type="entry name" value="FCD"/>
    <property type="match status" value="1"/>
</dbReference>
<evidence type="ECO:0000259" key="5">
    <source>
        <dbReference type="PROSITE" id="PS50949"/>
    </source>
</evidence>
<proteinExistence type="predicted"/>
<dbReference type="InterPro" id="IPR011711">
    <property type="entry name" value="GntR_C"/>
</dbReference>
<dbReference type="SUPFAM" id="SSF48008">
    <property type="entry name" value="GntR ligand-binding domain-like"/>
    <property type="match status" value="1"/>
</dbReference>
<keyword evidence="7" id="KW-1185">Reference proteome</keyword>
<dbReference type="GO" id="GO:0003677">
    <property type="term" value="F:DNA binding"/>
    <property type="evidence" value="ECO:0007669"/>
    <property type="project" value="UniProtKB-KW"/>
</dbReference>
<gene>
    <name evidence="6" type="ORF">BKA07_000405</name>
</gene>
<dbReference type="Gene3D" id="1.20.120.530">
    <property type="entry name" value="GntR ligand-binding domain-like"/>
    <property type="match status" value="1"/>
</dbReference>
<keyword evidence="2" id="KW-0238">DNA-binding</keyword>
<dbReference type="Pfam" id="PF07729">
    <property type="entry name" value="FCD"/>
    <property type="match status" value="1"/>
</dbReference>
<dbReference type="InterPro" id="IPR008920">
    <property type="entry name" value="TF_FadR/GntR_C"/>
</dbReference>
<name>A0A846RWB8_9MICO</name>
<dbReference type="EMBL" id="JAATJN010000001">
    <property type="protein sequence ID" value="NJC55370.1"/>
    <property type="molecule type" value="Genomic_DNA"/>
</dbReference>
<evidence type="ECO:0000256" key="3">
    <source>
        <dbReference type="ARBA" id="ARBA00023163"/>
    </source>
</evidence>
<dbReference type="PROSITE" id="PS50949">
    <property type="entry name" value="HTH_GNTR"/>
    <property type="match status" value="1"/>
</dbReference>
<keyword evidence="3" id="KW-0804">Transcription</keyword>
<dbReference type="SUPFAM" id="SSF46785">
    <property type="entry name" value="Winged helix' DNA-binding domain"/>
    <property type="match status" value="1"/>
</dbReference>
<evidence type="ECO:0000313" key="6">
    <source>
        <dbReference type="EMBL" id="NJC55370.1"/>
    </source>
</evidence>
<dbReference type="InterPro" id="IPR036388">
    <property type="entry name" value="WH-like_DNA-bd_sf"/>
</dbReference>
<protein>
    <submittedName>
        <fullName evidence="6">GntR family transcriptional repressor for pyruvate dehydrogenase complex</fullName>
    </submittedName>
</protein>
<feature type="region of interest" description="Disordered" evidence="4">
    <location>
        <begin position="71"/>
        <end position="108"/>
    </location>
</feature>
<feature type="domain" description="HTH gntR-type" evidence="5">
    <location>
        <begin position="3"/>
        <end position="71"/>
    </location>
</feature>
<reference evidence="6 7" key="1">
    <citation type="submission" date="2020-03" db="EMBL/GenBank/DDBJ databases">
        <title>Sequencing the genomes of 1000 actinobacteria strains.</title>
        <authorList>
            <person name="Klenk H.-P."/>
        </authorList>
    </citation>
    <scope>NUCLEOTIDE SEQUENCE [LARGE SCALE GENOMIC DNA]</scope>
    <source>
        <strain evidence="6 7">DSM 18964</strain>
    </source>
</reference>
<dbReference type="AlphaFoldDB" id="A0A846RWB8"/>
<dbReference type="SMART" id="SM00345">
    <property type="entry name" value="HTH_GNTR"/>
    <property type="match status" value="1"/>
</dbReference>
<keyword evidence="1" id="KW-0805">Transcription regulation</keyword>
<comment type="caution">
    <text evidence="6">The sequence shown here is derived from an EMBL/GenBank/DDBJ whole genome shotgun (WGS) entry which is preliminary data.</text>
</comment>
<dbReference type="CDD" id="cd07377">
    <property type="entry name" value="WHTH_GntR"/>
    <property type="match status" value="1"/>
</dbReference>
<dbReference type="Gene3D" id="1.10.10.10">
    <property type="entry name" value="Winged helix-like DNA-binding domain superfamily/Winged helix DNA-binding domain"/>
    <property type="match status" value="1"/>
</dbReference>
<dbReference type="Pfam" id="PF00392">
    <property type="entry name" value="GntR"/>
    <property type="match status" value="1"/>
</dbReference>
<dbReference type="InterPro" id="IPR036390">
    <property type="entry name" value="WH_DNA-bd_sf"/>
</dbReference>
<evidence type="ECO:0000256" key="1">
    <source>
        <dbReference type="ARBA" id="ARBA00023015"/>
    </source>
</evidence>
<dbReference type="RefSeq" id="WP_167949419.1">
    <property type="nucleotide sequence ID" value="NZ_BAAAPQ010000026.1"/>
</dbReference>
<dbReference type="Proteomes" id="UP000576792">
    <property type="component" value="Unassembled WGS sequence"/>
</dbReference>
<organism evidence="6 7">
    <name type="scientific">Brevibacterium marinum</name>
    <dbReference type="NCBI Taxonomy" id="418643"/>
    <lineage>
        <taxon>Bacteria</taxon>
        <taxon>Bacillati</taxon>
        <taxon>Actinomycetota</taxon>
        <taxon>Actinomycetes</taxon>
        <taxon>Micrococcales</taxon>
        <taxon>Brevibacteriaceae</taxon>
        <taxon>Brevibacterium</taxon>
    </lineage>
</organism>
<dbReference type="PANTHER" id="PTHR43537">
    <property type="entry name" value="TRANSCRIPTIONAL REGULATOR, GNTR FAMILY"/>
    <property type="match status" value="1"/>
</dbReference>
<keyword evidence="6" id="KW-0670">Pyruvate</keyword>
<evidence type="ECO:0000313" key="7">
    <source>
        <dbReference type="Proteomes" id="UP000576792"/>
    </source>
</evidence>
<dbReference type="PRINTS" id="PR00035">
    <property type="entry name" value="HTHGNTR"/>
</dbReference>
<dbReference type="GO" id="GO:0003700">
    <property type="term" value="F:DNA-binding transcription factor activity"/>
    <property type="evidence" value="ECO:0007669"/>
    <property type="project" value="InterPro"/>
</dbReference>
<sequence>MASNLSTAVISALRSEILSGTLSPGTRLPTEAALIERFSVSRTVIRESLGHLRAEGLIRSVRGSGSFVLAQPTGGSSLRQRSHGGAASPTTGGGSTGSDTHPTPPVDHGALLEFRISLESEAAALGASRRTAAELATIAGALDSFDMASADPAASLQADLDFHRAVTEASHNPYFTAALDDLGPAMIPMPDGRLKAQRHHLQAVNQEHAAVHSCIRAGDPLGASAAMRTHLIRSLHRLGENSRQG</sequence>
<evidence type="ECO:0000256" key="4">
    <source>
        <dbReference type="SAM" id="MobiDB-lite"/>
    </source>
</evidence>
<dbReference type="PANTHER" id="PTHR43537:SF44">
    <property type="entry name" value="GNTR FAMILY REGULATORY PROTEIN"/>
    <property type="match status" value="1"/>
</dbReference>
<accession>A0A846RWB8</accession>
<evidence type="ECO:0000256" key="2">
    <source>
        <dbReference type="ARBA" id="ARBA00023125"/>
    </source>
</evidence>
<dbReference type="InterPro" id="IPR000524">
    <property type="entry name" value="Tscrpt_reg_HTH_GntR"/>
</dbReference>